<protein>
    <submittedName>
        <fullName evidence="9">Huntingtin-associated protein 1</fullName>
    </submittedName>
</protein>
<evidence type="ECO:0000256" key="5">
    <source>
        <dbReference type="SAM" id="Coils"/>
    </source>
</evidence>
<dbReference type="AlphaFoldDB" id="A0A2I0TGY1"/>
<feature type="compositionally biased region" description="Polar residues" evidence="6">
    <location>
        <begin position="331"/>
        <end position="359"/>
    </location>
</feature>
<proteinExistence type="inferred from homology"/>
<dbReference type="GO" id="GO:0030425">
    <property type="term" value="C:dendrite"/>
    <property type="evidence" value="ECO:0007669"/>
    <property type="project" value="TreeGrafter"/>
</dbReference>
<dbReference type="GO" id="GO:0005102">
    <property type="term" value="F:signaling receptor binding"/>
    <property type="evidence" value="ECO:0007669"/>
    <property type="project" value="TreeGrafter"/>
</dbReference>
<reference evidence="10" key="1">
    <citation type="submission" date="2017-11" db="EMBL/GenBank/DDBJ databases">
        <authorList>
            <person name="Lima N.C."/>
            <person name="Parody-Merino A.M."/>
            <person name="Battley P.F."/>
            <person name="Fidler A.E."/>
            <person name="Prosdocimi F."/>
        </authorList>
    </citation>
    <scope>NUCLEOTIDE SEQUENCE [LARGE SCALE GENOMIC DNA]</scope>
</reference>
<evidence type="ECO:0000313" key="9">
    <source>
        <dbReference type="EMBL" id="PKU33067.1"/>
    </source>
</evidence>
<dbReference type="InterPro" id="IPR022154">
    <property type="entry name" value="TRAK1/2_C"/>
</dbReference>
<dbReference type="Pfam" id="PF04849">
    <property type="entry name" value="HAP1_N"/>
    <property type="match status" value="1"/>
</dbReference>
<keyword evidence="4" id="KW-0496">Mitochondrion</keyword>
<keyword evidence="3 5" id="KW-0175">Coiled coil</keyword>
<feature type="coiled-coil region" evidence="5">
    <location>
        <begin position="126"/>
        <end position="153"/>
    </location>
</feature>
<feature type="compositionally biased region" description="Pro residues" evidence="6">
    <location>
        <begin position="599"/>
        <end position="614"/>
    </location>
</feature>
<dbReference type="GO" id="GO:0048311">
    <property type="term" value="P:mitochondrion distribution"/>
    <property type="evidence" value="ECO:0007669"/>
    <property type="project" value="TreeGrafter"/>
</dbReference>
<dbReference type="GO" id="GO:0006605">
    <property type="term" value="P:protein targeting"/>
    <property type="evidence" value="ECO:0007669"/>
    <property type="project" value="TreeGrafter"/>
</dbReference>
<dbReference type="Pfam" id="PF12448">
    <property type="entry name" value="Milton"/>
    <property type="match status" value="1"/>
</dbReference>
<organism evidence="9 10">
    <name type="scientific">Limosa lapponica baueri</name>
    <dbReference type="NCBI Taxonomy" id="1758121"/>
    <lineage>
        <taxon>Eukaryota</taxon>
        <taxon>Metazoa</taxon>
        <taxon>Chordata</taxon>
        <taxon>Craniata</taxon>
        <taxon>Vertebrata</taxon>
        <taxon>Euteleostomi</taxon>
        <taxon>Archelosauria</taxon>
        <taxon>Archosauria</taxon>
        <taxon>Dinosauria</taxon>
        <taxon>Saurischia</taxon>
        <taxon>Theropoda</taxon>
        <taxon>Coelurosauria</taxon>
        <taxon>Aves</taxon>
        <taxon>Neognathae</taxon>
        <taxon>Neoaves</taxon>
        <taxon>Charadriiformes</taxon>
        <taxon>Scolopacidae</taxon>
        <taxon>Limosa</taxon>
    </lineage>
</organism>
<dbReference type="GO" id="GO:1904115">
    <property type="term" value="C:axon cytoplasm"/>
    <property type="evidence" value="ECO:0007669"/>
    <property type="project" value="GOC"/>
</dbReference>
<name>A0A2I0TGY1_LIMLA</name>
<dbReference type="PANTHER" id="PTHR15751">
    <property type="entry name" value="TRAFFICKING KINESIN-BINDING PROTEIN"/>
    <property type="match status" value="1"/>
</dbReference>
<evidence type="ECO:0000259" key="7">
    <source>
        <dbReference type="SMART" id="SM01423"/>
    </source>
</evidence>
<evidence type="ECO:0000256" key="2">
    <source>
        <dbReference type="ARBA" id="ARBA00007007"/>
    </source>
</evidence>
<feature type="region of interest" description="Disordered" evidence="6">
    <location>
        <begin position="594"/>
        <end position="614"/>
    </location>
</feature>
<evidence type="ECO:0000256" key="3">
    <source>
        <dbReference type="ARBA" id="ARBA00023054"/>
    </source>
</evidence>
<feature type="domain" description="Trafficking kinesin-binding protein C-terminal" evidence="7">
    <location>
        <begin position="327"/>
        <end position="472"/>
    </location>
</feature>
<evidence type="ECO:0000256" key="1">
    <source>
        <dbReference type="ARBA" id="ARBA00004173"/>
    </source>
</evidence>
<dbReference type="PANTHER" id="PTHR15751:SF14">
    <property type="entry name" value="HUNTINGTIN-ASSOCIATED PROTEIN 1"/>
    <property type="match status" value="1"/>
</dbReference>
<dbReference type="GO" id="GO:0017022">
    <property type="term" value="F:myosin binding"/>
    <property type="evidence" value="ECO:0007669"/>
    <property type="project" value="TreeGrafter"/>
</dbReference>
<dbReference type="GO" id="GO:0098957">
    <property type="term" value="P:anterograde axonal transport of mitochondrion"/>
    <property type="evidence" value="ECO:0007669"/>
    <property type="project" value="TreeGrafter"/>
</dbReference>
<keyword evidence="10" id="KW-1185">Reference proteome</keyword>
<reference evidence="10" key="2">
    <citation type="submission" date="2017-12" db="EMBL/GenBank/DDBJ databases">
        <title>Genome sequence of the Bar-tailed Godwit (Limosa lapponica baueri).</title>
        <authorList>
            <person name="Lima N.C.B."/>
            <person name="Parody-Merino A.M."/>
            <person name="Battley P.F."/>
            <person name="Fidler A.E."/>
            <person name="Prosdocimi F."/>
        </authorList>
    </citation>
    <scope>NUCLEOTIDE SEQUENCE [LARGE SCALE GENOMIC DNA]</scope>
</reference>
<evidence type="ECO:0000256" key="6">
    <source>
        <dbReference type="SAM" id="MobiDB-lite"/>
    </source>
</evidence>
<dbReference type="GO" id="GO:0022008">
    <property type="term" value="P:neurogenesis"/>
    <property type="evidence" value="ECO:0007669"/>
    <property type="project" value="TreeGrafter"/>
</dbReference>
<evidence type="ECO:0000313" key="10">
    <source>
        <dbReference type="Proteomes" id="UP000233556"/>
    </source>
</evidence>
<comment type="subcellular location">
    <subcellularLocation>
        <location evidence="1">Mitochondrion</location>
    </subcellularLocation>
</comment>
<dbReference type="GO" id="GO:0048011">
    <property type="term" value="P:neurotrophin TRK receptor signaling pathway"/>
    <property type="evidence" value="ECO:0007669"/>
    <property type="project" value="TreeGrafter"/>
</dbReference>
<evidence type="ECO:0000259" key="8">
    <source>
        <dbReference type="SMART" id="SM01424"/>
    </source>
</evidence>
<dbReference type="SMART" id="SM01424">
    <property type="entry name" value="HAP1_N"/>
    <property type="match status" value="1"/>
</dbReference>
<sequence length="703" mass="77323">MAGSLQMEGHRVLCAERVVRITKTYHDIDAVTDLLDEKERDLELAARIGQSLLKQNRSLTERNELLEEQLELAKEEIAQLRHEVSMRDDLLHFYTTTTEESEPTSATATPLRRHESSLSLQQYFQYDTLQQKLKSLEEENQKLRMEATNIATETSQYEDQEQQLMIDCVEQFSEASQQVVYLSEELARKAEDTARQQEEISQLLAQVVDLQQKCRTYGSEMEELQQHLAVAKEVQQQLRTELRDLQEKYAECGGMLQEAQEEVKSLRSRSLPNSTVSRYGAPSLLPVDSLAAEIKGSMRRGTDSSSSDYRSYLRVFETVKAVNQAAKAKSCSESPHNVPASKQLSAAPSGGASTPQPDCSGSKDAQGEGARGEPRAAPGRQDLEAAVQQLSVRQQSHVSQERSFFEAEREHKLGRLRDGESSSGFLTPNESVVSTGTNYSGGSELTAGSGFSLSSLTYLPDKLQIVKPLEGSVTLHHWQQLARPNLGGILVPRPGVLTKDFRQLDTDLEEVYSLNDLEEDDVDASSFQLLPTSTPTKAKERPGVFLSANNLPQTPSTFTITTCHILHPTSEITTVTPSLYNAVVPSCGPLEGLSFGSPSPEPSSPTLAPGPGPLSTPVGLVRLLQLQGISASVPGTRSWWDPQRADTQPSPAGGGQDRPPPRSSIFSLNLVEKLRRLGLDKVVARGEMSYARGEHRGARGVLT</sequence>
<dbReference type="SMART" id="SM01423">
    <property type="entry name" value="Milton"/>
    <property type="match status" value="1"/>
</dbReference>
<feature type="coiled-coil region" evidence="5">
    <location>
        <begin position="49"/>
        <end position="83"/>
    </location>
</feature>
<dbReference type="GO" id="GO:0031410">
    <property type="term" value="C:cytoplasmic vesicle"/>
    <property type="evidence" value="ECO:0007669"/>
    <property type="project" value="TreeGrafter"/>
</dbReference>
<dbReference type="GO" id="GO:0047496">
    <property type="term" value="P:vesicle transport along microtubule"/>
    <property type="evidence" value="ECO:0007669"/>
    <property type="project" value="TreeGrafter"/>
</dbReference>
<comment type="similarity">
    <text evidence="2">Belongs to the milton family.</text>
</comment>
<evidence type="ECO:0000256" key="4">
    <source>
        <dbReference type="ARBA" id="ARBA00023128"/>
    </source>
</evidence>
<gene>
    <name evidence="9" type="ORF">llap_16630</name>
</gene>
<dbReference type="InterPro" id="IPR051946">
    <property type="entry name" value="Intracell_Traff-Reg"/>
</dbReference>
<feature type="region of interest" description="Disordered" evidence="6">
    <location>
        <begin position="634"/>
        <end position="664"/>
    </location>
</feature>
<dbReference type="EMBL" id="KZ510504">
    <property type="protein sequence ID" value="PKU33067.1"/>
    <property type="molecule type" value="Genomic_DNA"/>
</dbReference>
<dbReference type="OrthoDB" id="10067624at2759"/>
<accession>A0A2I0TGY1</accession>
<dbReference type="Gene3D" id="1.20.920.20">
    <property type="match status" value="1"/>
</dbReference>
<dbReference type="Proteomes" id="UP000233556">
    <property type="component" value="Unassembled WGS sequence"/>
</dbReference>
<dbReference type="GO" id="GO:0005739">
    <property type="term" value="C:mitochondrion"/>
    <property type="evidence" value="ECO:0007669"/>
    <property type="project" value="UniProtKB-SubCell"/>
</dbReference>
<feature type="region of interest" description="Disordered" evidence="6">
    <location>
        <begin position="329"/>
        <end position="378"/>
    </location>
</feature>
<feature type="domain" description="HAP1 N-terminal" evidence="8">
    <location>
        <begin position="8"/>
        <end position="269"/>
    </location>
</feature>
<feature type="coiled-coil region" evidence="5">
    <location>
        <begin position="193"/>
        <end position="269"/>
    </location>
</feature>
<dbReference type="InterPro" id="IPR006933">
    <property type="entry name" value="HAP1_N"/>
</dbReference>